<dbReference type="Pfam" id="PF08843">
    <property type="entry name" value="AbiEii"/>
    <property type="match status" value="1"/>
</dbReference>
<keyword evidence="2" id="KW-1185">Reference proteome</keyword>
<gene>
    <name evidence="1" type="ORF">NIES267_63280</name>
</gene>
<evidence type="ECO:0000313" key="1">
    <source>
        <dbReference type="EMBL" id="BAY86817.1"/>
    </source>
</evidence>
<evidence type="ECO:0008006" key="3">
    <source>
        <dbReference type="Google" id="ProtNLM"/>
    </source>
</evidence>
<accession>A0A1Z4M040</accession>
<protein>
    <recommendedName>
        <fullName evidence="3">Nucleotidyl transferase AbiEii/AbiGii toxin family protein</fullName>
    </recommendedName>
</protein>
<dbReference type="AlphaFoldDB" id="A0A1Z4M040"/>
<dbReference type="Proteomes" id="UP000218418">
    <property type="component" value="Chromosome"/>
</dbReference>
<evidence type="ECO:0000313" key="2">
    <source>
        <dbReference type="Proteomes" id="UP000218418"/>
    </source>
</evidence>
<reference evidence="1 2" key="1">
    <citation type="submission" date="2017-06" db="EMBL/GenBank/DDBJ databases">
        <title>Genome sequencing of cyanobaciteial culture collection at National Institute for Environmental Studies (NIES).</title>
        <authorList>
            <person name="Hirose Y."/>
            <person name="Shimura Y."/>
            <person name="Fujisawa T."/>
            <person name="Nakamura Y."/>
            <person name="Kawachi M."/>
        </authorList>
    </citation>
    <scope>NUCLEOTIDE SEQUENCE [LARGE SCALE GENOMIC DNA]</scope>
    <source>
        <strain evidence="1 2">NIES-267</strain>
    </source>
</reference>
<name>A0A1Z4M040_9CYAN</name>
<proteinExistence type="predicted"/>
<dbReference type="OrthoDB" id="9808443at2"/>
<organism evidence="1 2">
    <name type="scientific">Calothrix parasitica NIES-267</name>
    <dbReference type="NCBI Taxonomy" id="1973488"/>
    <lineage>
        <taxon>Bacteria</taxon>
        <taxon>Bacillati</taxon>
        <taxon>Cyanobacteriota</taxon>
        <taxon>Cyanophyceae</taxon>
        <taxon>Nostocales</taxon>
        <taxon>Calotrichaceae</taxon>
        <taxon>Calothrix</taxon>
    </lineage>
</organism>
<dbReference type="EMBL" id="AP018227">
    <property type="protein sequence ID" value="BAY86817.1"/>
    <property type="molecule type" value="Genomic_DNA"/>
</dbReference>
<sequence length="292" mass="34702">MKSTKNHLLKIASNTNRSSEEILTYHLLENILRRVANSAYANQFVLRGGMLTRLWIYPEKRIAEDVDFLGLYTFDIESTKEKFINILSSTNINTNLADEFIFDIDSLEVTGIWLETEYPGVRIKINAVFEDYQKKIQIDIGFGDPTVPPPQWIDYPMLTTENIQLQTVTPETMFGWKMHGLVEQEIKRWRPKDLYDLFLFTLYIELDETLVKKSIFTAFNSRNSTFEEIYYILSTPEWWDRSKNRGKWKWYIRRKPEQNIEEDFLSIVAIVRQKWEKTVKEIMDSETIRLSH</sequence>
<dbReference type="InterPro" id="IPR014942">
    <property type="entry name" value="AbiEii"/>
</dbReference>